<dbReference type="RefSeq" id="WP_130100996.1">
    <property type="nucleotide sequence ID" value="NZ_SDWW01000003.1"/>
</dbReference>
<name>A0A4Q5N3L4_9MICO</name>
<feature type="transmembrane region" description="Helical" evidence="2">
    <location>
        <begin position="54"/>
        <end position="76"/>
    </location>
</feature>
<feature type="region of interest" description="Disordered" evidence="1">
    <location>
        <begin position="85"/>
        <end position="131"/>
    </location>
</feature>
<dbReference type="SUPFAM" id="SSF49785">
    <property type="entry name" value="Galactose-binding domain-like"/>
    <property type="match status" value="1"/>
</dbReference>
<accession>A0A4Q5N3L4</accession>
<keyword evidence="4" id="KW-1185">Reference proteome</keyword>
<dbReference type="InterPro" id="IPR008979">
    <property type="entry name" value="Galactose-bd-like_sf"/>
</dbReference>
<evidence type="ECO:0000313" key="3">
    <source>
        <dbReference type="EMBL" id="RYV52745.1"/>
    </source>
</evidence>
<dbReference type="AlphaFoldDB" id="A0A4Q5N3L4"/>
<dbReference type="Proteomes" id="UP000293764">
    <property type="component" value="Unassembled WGS sequence"/>
</dbReference>
<organism evidence="3 4">
    <name type="scientific">Pengzhenrongella frigida</name>
    <dbReference type="NCBI Taxonomy" id="1259133"/>
    <lineage>
        <taxon>Bacteria</taxon>
        <taxon>Bacillati</taxon>
        <taxon>Actinomycetota</taxon>
        <taxon>Actinomycetes</taxon>
        <taxon>Micrococcales</taxon>
        <taxon>Pengzhenrongella</taxon>
    </lineage>
</organism>
<dbReference type="OrthoDB" id="4548838at2"/>
<proteinExistence type="predicted"/>
<sequence length="273" mass="28760">MRAVTNLAAGPPDERPPAESLAGVFVELRLPQNGHIDYPSTMAELRIPDWAKELMLVLGGLAAIATIVTAGFLFFGSSGQSNESIRAIKSTSPADHESSDQSPPSSPEPVPGATETATEVIPPPASDTGTAEVTTSPAFLIDMPADSSSSDPLTLPRSIAGESFVRSVSAATGGCVRDQSNKYEYDLSADFSTFDATIGLDDSSDTSARVLITVRTVNDLIFEGEVGFGTPVVISKSVKGELRLVLEQRYIGPEPNLCTDRGYAVWGNARVTP</sequence>
<keyword evidence="2" id="KW-0472">Membrane</keyword>
<keyword evidence="2" id="KW-1133">Transmembrane helix</keyword>
<evidence type="ECO:0000256" key="2">
    <source>
        <dbReference type="SAM" id="Phobius"/>
    </source>
</evidence>
<dbReference type="Gene3D" id="2.60.120.1060">
    <property type="entry name" value="NPCBM/NEW2 domain"/>
    <property type="match status" value="1"/>
</dbReference>
<evidence type="ECO:0000256" key="1">
    <source>
        <dbReference type="SAM" id="MobiDB-lite"/>
    </source>
</evidence>
<gene>
    <name evidence="3" type="ORF">EUA98_02090</name>
</gene>
<evidence type="ECO:0000313" key="4">
    <source>
        <dbReference type="Proteomes" id="UP000293764"/>
    </source>
</evidence>
<dbReference type="InterPro" id="IPR038637">
    <property type="entry name" value="NPCBM_sf"/>
</dbReference>
<dbReference type="EMBL" id="SDWW01000003">
    <property type="protein sequence ID" value="RYV52745.1"/>
    <property type="molecule type" value="Genomic_DNA"/>
</dbReference>
<protein>
    <submittedName>
        <fullName evidence="3">Uncharacterized protein</fullName>
    </submittedName>
</protein>
<comment type="caution">
    <text evidence="3">The sequence shown here is derived from an EMBL/GenBank/DDBJ whole genome shotgun (WGS) entry which is preliminary data.</text>
</comment>
<reference evidence="3 4" key="1">
    <citation type="submission" date="2019-01" db="EMBL/GenBank/DDBJ databases">
        <title>Novel species of Cellulomonas.</title>
        <authorList>
            <person name="Liu Q."/>
            <person name="Xin Y.-H."/>
        </authorList>
    </citation>
    <scope>NUCLEOTIDE SEQUENCE [LARGE SCALE GENOMIC DNA]</scope>
    <source>
        <strain evidence="3 4">HLT2-17</strain>
    </source>
</reference>
<keyword evidence="2" id="KW-0812">Transmembrane</keyword>